<feature type="transmembrane region" description="Helical" evidence="7">
    <location>
        <begin position="286"/>
        <end position="307"/>
    </location>
</feature>
<feature type="transmembrane region" description="Helical" evidence="7">
    <location>
        <begin position="319"/>
        <end position="340"/>
    </location>
</feature>
<evidence type="ECO:0000256" key="4">
    <source>
        <dbReference type="ARBA" id="ARBA00022989"/>
    </source>
</evidence>
<feature type="domain" description="Cation efflux protein cytoplasmic" evidence="9">
    <location>
        <begin position="415"/>
        <end position="488"/>
    </location>
</feature>
<feature type="transmembrane region" description="Helical" evidence="7">
    <location>
        <begin position="241"/>
        <end position="265"/>
    </location>
</feature>
<dbReference type="PANTHER" id="PTHR43840:SF13">
    <property type="entry name" value="CATION EFFLUX PROTEIN CYTOPLASMIC DOMAIN-CONTAINING PROTEIN"/>
    <property type="match status" value="1"/>
</dbReference>
<evidence type="ECO:0000256" key="1">
    <source>
        <dbReference type="ARBA" id="ARBA00004141"/>
    </source>
</evidence>
<dbReference type="InterPro" id="IPR036837">
    <property type="entry name" value="Cation_efflux_CTD_sf"/>
</dbReference>
<gene>
    <name evidence="10" type="ORF">M0813_23752</name>
</gene>
<keyword evidence="4 7" id="KW-1133">Transmembrane helix</keyword>
<dbReference type="PANTHER" id="PTHR43840">
    <property type="entry name" value="MITOCHONDRIAL METAL TRANSPORTER 1-RELATED"/>
    <property type="match status" value="1"/>
</dbReference>
<dbReference type="InterPro" id="IPR002524">
    <property type="entry name" value="Cation_efflux"/>
</dbReference>
<dbReference type="SUPFAM" id="SSF161111">
    <property type="entry name" value="Cation efflux protein transmembrane domain-like"/>
    <property type="match status" value="1"/>
</dbReference>
<reference evidence="10" key="1">
    <citation type="submission" date="2022-08" db="EMBL/GenBank/DDBJ databases">
        <title>Novel sulfate-reducing endosymbionts in the free-living metamonad Anaeramoeba.</title>
        <authorList>
            <person name="Jerlstrom-Hultqvist J."/>
            <person name="Cepicka I."/>
            <person name="Gallot-Lavallee L."/>
            <person name="Salas-Leiva D."/>
            <person name="Curtis B.A."/>
            <person name="Zahonova K."/>
            <person name="Pipaliya S."/>
            <person name="Dacks J."/>
            <person name="Roger A.J."/>
        </authorList>
    </citation>
    <scope>NUCLEOTIDE SEQUENCE</scope>
    <source>
        <strain evidence="10">Schooner1</strain>
    </source>
</reference>
<dbReference type="EMBL" id="JAOAOG010000197">
    <property type="protein sequence ID" value="KAJ6241100.1"/>
    <property type="molecule type" value="Genomic_DNA"/>
</dbReference>
<comment type="caution">
    <text evidence="10">The sequence shown here is derived from an EMBL/GenBank/DDBJ whole genome shotgun (WGS) entry which is preliminary data.</text>
</comment>
<dbReference type="InterPro" id="IPR050291">
    <property type="entry name" value="CDF_Transporter"/>
</dbReference>
<feature type="transmembrane region" description="Helical" evidence="7">
    <location>
        <begin position="360"/>
        <end position="380"/>
    </location>
</feature>
<dbReference type="Gene3D" id="1.20.1510.10">
    <property type="entry name" value="Cation efflux protein transmembrane domain"/>
    <property type="match status" value="1"/>
</dbReference>
<keyword evidence="3 7" id="KW-0812">Transmembrane</keyword>
<evidence type="ECO:0000313" key="10">
    <source>
        <dbReference type="EMBL" id="KAJ6241100.1"/>
    </source>
</evidence>
<keyword evidence="11" id="KW-1185">Reference proteome</keyword>
<evidence type="ECO:0000256" key="7">
    <source>
        <dbReference type="SAM" id="Phobius"/>
    </source>
</evidence>
<comment type="subcellular location">
    <subcellularLocation>
        <location evidence="1">Membrane</location>
        <topology evidence="1">Multi-pass membrane protein</topology>
    </subcellularLocation>
</comment>
<dbReference type="Proteomes" id="UP001150062">
    <property type="component" value="Unassembled WGS sequence"/>
</dbReference>
<feature type="region of interest" description="Disordered" evidence="6">
    <location>
        <begin position="1"/>
        <end position="39"/>
    </location>
</feature>
<dbReference type="InterPro" id="IPR058533">
    <property type="entry name" value="Cation_efflux_TM"/>
</dbReference>
<name>A0ABQ8Y8Z1_9EUKA</name>
<keyword evidence="2" id="KW-0813">Transport</keyword>
<proteinExistence type="predicted"/>
<feature type="domain" description="Cation efflux protein transmembrane" evidence="8">
    <location>
        <begin position="216"/>
        <end position="407"/>
    </location>
</feature>
<dbReference type="Pfam" id="PF01545">
    <property type="entry name" value="Cation_efflux"/>
    <property type="match status" value="1"/>
</dbReference>
<evidence type="ECO:0000259" key="9">
    <source>
        <dbReference type="Pfam" id="PF16916"/>
    </source>
</evidence>
<dbReference type="Gene3D" id="3.30.70.1350">
    <property type="entry name" value="Cation efflux protein, cytoplasmic domain"/>
    <property type="match status" value="1"/>
</dbReference>
<dbReference type="NCBIfam" id="TIGR01297">
    <property type="entry name" value="CDF"/>
    <property type="match status" value="1"/>
</dbReference>
<evidence type="ECO:0000256" key="6">
    <source>
        <dbReference type="SAM" id="MobiDB-lite"/>
    </source>
</evidence>
<evidence type="ECO:0000259" key="8">
    <source>
        <dbReference type="Pfam" id="PF01545"/>
    </source>
</evidence>
<dbReference type="SUPFAM" id="SSF160240">
    <property type="entry name" value="Cation efflux protein cytoplasmic domain-like"/>
    <property type="match status" value="1"/>
</dbReference>
<keyword evidence="5 7" id="KW-0472">Membrane</keyword>
<evidence type="ECO:0000256" key="5">
    <source>
        <dbReference type="ARBA" id="ARBA00023136"/>
    </source>
</evidence>
<dbReference type="Pfam" id="PF16916">
    <property type="entry name" value="ZT_dimer"/>
    <property type="match status" value="1"/>
</dbReference>
<evidence type="ECO:0000256" key="2">
    <source>
        <dbReference type="ARBA" id="ARBA00022448"/>
    </source>
</evidence>
<dbReference type="InterPro" id="IPR027469">
    <property type="entry name" value="Cation_efflux_TMD_sf"/>
</dbReference>
<evidence type="ECO:0000313" key="11">
    <source>
        <dbReference type="Proteomes" id="UP001150062"/>
    </source>
</evidence>
<protein>
    <submittedName>
        <fullName evidence="10">Metal tolerance protein c3-related</fullName>
    </submittedName>
</protein>
<accession>A0ABQ8Y8Z1</accession>
<organism evidence="10 11">
    <name type="scientific">Anaeramoeba flamelloides</name>
    <dbReference type="NCBI Taxonomy" id="1746091"/>
    <lineage>
        <taxon>Eukaryota</taxon>
        <taxon>Metamonada</taxon>
        <taxon>Anaeramoebidae</taxon>
        <taxon>Anaeramoeba</taxon>
    </lineage>
</organism>
<evidence type="ECO:0000256" key="3">
    <source>
        <dbReference type="ARBA" id="ARBA00022692"/>
    </source>
</evidence>
<dbReference type="InterPro" id="IPR027470">
    <property type="entry name" value="Cation_efflux_CTD"/>
</dbReference>
<sequence length="497" mass="56978">MTETPKKVQKKSQFISDSHGINPEIPFITPSKKNEQSRLLSERDLDIDGIPFTDQNPLPEQITFISDSSESETIKKKSKTRYRQIFKAKYEAPIESHAHYTCGHYITFKNLDDKELLSRKCIICSQGNSLNKLLVHKTQQCPKDMISDLAQFNKVEPHPKANKKMSKSVKKYYLRQTQVRQQFQNDLEETSSFEEKREEREKYLEEVAEHSKRMVRLSFSVNIILVILKIIATLQSESLTMLASMVDSVLDIVAGLIIFITDILIHRTSYKDQFKFPIGKGKFEPVGILVFSAVMSTVACQVILSAIQDLIAKKTDVTLGQFALIILIATVVVKFFLWLLCRKSKQDLVKALADDHRNDVWSNFFGIIMALIGTYLVWWFDLVGAMLISGLILFNWAKTMFENIMLLIGKGAPMDFLNRITFLVMTHNEIIQGVDKVKAYQFAQNYFVEVDIILPKDMLLIDAHDIGESLQRKIEALEEVDVCFVHVDYLGKNTNED</sequence>
<feature type="transmembrane region" description="Helical" evidence="7">
    <location>
        <begin position="217"/>
        <end position="235"/>
    </location>
</feature>